<sequence length="385" mass="43427">MFAAQIKHFGLVQILLDQPILRRLLYRSTLKAGTYLKARSLDTVPPKPKHLSHRWNDPFLSRTVRTAAVTVLIVARCKDIVLEVDDKEAIMRWVACERYEAASSSINASADLQQLREDEHRKLLSPASLYFYALVSPLPCERNHKRRLSRRRSRPSLAPFVGPSQSIDRHVCTRSLAATFQRKTQWRWDGGRLSSVVLSNQFNRGSGKRGRITCREIYRMMRDTIRCCISCILPCGALDVIRIVHASGRVQEISGTVSAGDIMQAYPKHVLRKPPSASLDGVEAPKAVILPPDAELQKGKIYFLVPVASSAPVKKTAAARGRRRRRKKEGESNAATADKTMHLLNERYLSEILSEKASSYRDNRRGRVGVWRPHLDSISEASNEL</sequence>
<name>A0A427A2R0_ENSVE</name>
<dbReference type="EMBL" id="AMZH03004009">
    <property type="protein sequence ID" value="RRT70463.1"/>
    <property type="molecule type" value="Genomic_DNA"/>
</dbReference>
<evidence type="ECO:0000313" key="3">
    <source>
        <dbReference type="Proteomes" id="UP000287651"/>
    </source>
</evidence>
<feature type="region of interest" description="Disordered" evidence="1">
    <location>
        <begin position="315"/>
        <end position="338"/>
    </location>
</feature>
<reference evidence="2 3" key="1">
    <citation type="journal article" date="2014" name="Agronomy (Basel)">
        <title>A Draft Genome Sequence for Ensete ventricosum, the Drought-Tolerant Tree Against Hunger.</title>
        <authorList>
            <person name="Harrison J."/>
            <person name="Moore K.A."/>
            <person name="Paszkiewicz K."/>
            <person name="Jones T."/>
            <person name="Grant M."/>
            <person name="Ambacheew D."/>
            <person name="Muzemil S."/>
            <person name="Studholme D.J."/>
        </authorList>
    </citation>
    <scope>NUCLEOTIDE SEQUENCE [LARGE SCALE GENOMIC DNA]</scope>
</reference>
<protein>
    <submittedName>
        <fullName evidence="2">Uncharacterized protein</fullName>
    </submittedName>
</protein>
<proteinExistence type="predicted"/>
<comment type="caution">
    <text evidence="2">The sequence shown here is derived from an EMBL/GenBank/DDBJ whole genome shotgun (WGS) entry which is preliminary data.</text>
</comment>
<organism evidence="2 3">
    <name type="scientific">Ensete ventricosum</name>
    <name type="common">Abyssinian banana</name>
    <name type="synonym">Musa ensete</name>
    <dbReference type="NCBI Taxonomy" id="4639"/>
    <lineage>
        <taxon>Eukaryota</taxon>
        <taxon>Viridiplantae</taxon>
        <taxon>Streptophyta</taxon>
        <taxon>Embryophyta</taxon>
        <taxon>Tracheophyta</taxon>
        <taxon>Spermatophyta</taxon>
        <taxon>Magnoliopsida</taxon>
        <taxon>Liliopsida</taxon>
        <taxon>Zingiberales</taxon>
        <taxon>Musaceae</taxon>
        <taxon>Ensete</taxon>
    </lineage>
</organism>
<dbReference type="Pfam" id="PF14009">
    <property type="entry name" value="PADRE"/>
    <property type="match status" value="1"/>
</dbReference>
<accession>A0A427A2R0</accession>
<evidence type="ECO:0000313" key="2">
    <source>
        <dbReference type="EMBL" id="RRT70463.1"/>
    </source>
</evidence>
<evidence type="ECO:0000256" key="1">
    <source>
        <dbReference type="SAM" id="MobiDB-lite"/>
    </source>
</evidence>
<dbReference type="AlphaFoldDB" id="A0A427A2R0"/>
<dbReference type="Proteomes" id="UP000287651">
    <property type="component" value="Unassembled WGS sequence"/>
</dbReference>
<gene>
    <name evidence="2" type="ORF">B296_00034647</name>
</gene>
<dbReference type="InterPro" id="IPR025322">
    <property type="entry name" value="PADRE_dom"/>
</dbReference>
<dbReference type="PANTHER" id="PTHR33052">
    <property type="entry name" value="DUF4228 DOMAIN PROTEIN-RELATED"/>
    <property type="match status" value="1"/>
</dbReference>